<keyword evidence="2" id="KW-1185">Reference proteome</keyword>
<name>A0AAW4FHH7_9HYPH</name>
<dbReference type="RefSeq" id="WP_203527962.1">
    <property type="nucleotide sequence ID" value="NZ_CP083370.1"/>
</dbReference>
<protein>
    <recommendedName>
        <fullName evidence="3">Ribbon-helix-helix protein CopG domain-containing protein</fullName>
    </recommendedName>
</protein>
<proteinExistence type="predicted"/>
<dbReference type="EMBL" id="WXFA01000006">
    <property type="protein sequence ID" value="MBM3091593.1"/>
    <property type="molecule type" value="Genomic_DNA"/>
</dbReference>
<evidence type="ECO:0000313" key="2">
    <source>
        <dbReference type="Proteomes" id="UP000744980"/>
    </source>
</evidence>
<reference evidence="1 2" key="1">
    <citation type="submission" date="2020-01" db="EMBL/GenBank/DDBJ databases">
        <title>Draft genome assembly of Ensifer adhaerens T173.</title>
        <authorList>
            <person name="Craig J.E."/>
            <person name="Stinchcombe J.R."/>
        </authorList>
    </citation>
    <scope>NUCLEOTIDE SEQUENCE [LARGE SCALE GENOMIC DNA]</scope>
    <source>
        <strain evidence="1 2">T173</strain>
    </source>
</reference>
<dbReference type="AlphaFoldDB" id="A0AAW4FHH7"/>
<dbReference type="Proteomes" id="UP000744980">
    <property type="component" value="Unassembled WGS sequence"/>
</dbReference>
<evidence type="ECO:0000313" key="1">
    <source>
        <dbReference type="EMBL" id="MBM3091593.1"/>
    </source>
</evidence>
<gene>
    <name evidence="1" type="ORF">GFB56_12280</name>
</gene>
<sequence>MVKARENRVPIMMSDDELKLIDDWRFTNRIATRSDAIRRLCQLGLALGEIGDFVAPLMAMQQRRLDAADIALDKSHRALPKAEQIVVLEERLRAIALYALEDTGYLVDNIVGPVEELEYAKDVRSHEKAAETVEHLRETMKASKQDFASIQKPLRELDEALFKTPPSRSIWKIFSKKDAD</sequence>
<comment type="caution">
    <text evidence="1">The sequence shown here is derived from an EMBL/GenBank/DDBJ whole genome shotgun (WGS) entry which is preliminary data.</text>
</comment>
<accession>A0AAW4FHH7</accession>
<evidence type="ECO:0008006" key="3">
    <source>
        <dbReference type="Google" id="ProtNLM"/>
    </source>
</evidence>
<organism evidence="1 2">
    <name type="scientific">Ensifer canadensis</name>
    <dbReference type="NCBI Taxonomy" id="555315"/>
    <lineage>
        <taxon>Bacteria</taxon>
        <taxon>Pseudomonadati</taxon>
        <taxon>Pseudomonadota</taxon>
        <taxon>Alphaproteobacteria</taxon>
        <taxon>Hyphomicrobiales</taxon>
        <taxon>Rhizobiaceae</taxon>
        <taxon>Sinorhizobium/Ensifer group</taxon>
        <taxon>Ensifer</taxon>
    </lineage>
</organism>